<name>A0AAC8THR4_9BACT</name>
<dbReference type="Proteomes" id="UP000256345">
    <property type="component" value="Unassembled WGS sequence"/>
</dbReference>
<dbReference type="EMBL" id="CP011509">
    <property type="protein sequence ID" value="AKJ06150.1"/>
    <property type="molecule type" value="Genomic_DNA"/>
</dbReference>
<proteinExistence type="predicted"/>
<protein>
    <submittedName>
        <fullName evidence="1">Uncharacterized protein</fullName>
    </submittedName>
</protein>
<accession>A0AAC8THR4</accession>
<sequence>MAVSFNNDIMPIFNQFRGQMMWRFDLTNYEHVKANARIINNRLANAAIFGPMPPPPFDPLTPEQIQLFSQWIDEGCQP</sequence>
<dbReference type="KEGG" id="age:AA314_07776"/>
<evidence type="ECO:0000313" key="3">
    <source>
        <dbReference type="Proteomes" id="UP000035579"/>
    </source>
</evidence>
<keyword evidence="4" id="KW-1185">Reference proteome</keyword>
<organism evidence="1 3">
    <name type="scientific">Archangium gephyra</name>
    <dbReference type="NCBI Taxonomy" id="48"/>
    <lineage>
        <taxon>Bacteria</taxon>
        <taxon>Pseudomonadati</taxon>
        <taxon>Myxococcota</taxon>
        <taxon>Myxococcia</taxon>
        <taxon>Myxococcales</taxon>
        <taxon>Cystobacterineae</taxon>
        <taxon>Archangiaceae</taxon>
        <taxon>Archangium</taxon>
    </lineage>
</organism>
<gene>
    <name evidence="1" type="ORF">AA314_07776</name>
    <name evidence="2" type="ORF">ATI61_110104</name>
</gene>
<evidence type="ECO:0000313" key="4">
    <source>
        <dbReference type="Proteomes" id="UP000256345"/>
    </source>
</evidence>
<evidence type="ECO:0000313" key="1">
    <source>
        <dbReference type="EMBL" id="AKJ06150.1"/>
    </source>
</evidence>
<reference evidence="2 4" key="2">
    <citation type="submission" date="2018-08" db="EMBL/GenBank/DDBJ databases">
        <title>Genomic Encyclopedia of Archaeal and Bacterial Type Strains, Phase II (KMG-II): from individual species to whole genera.</title>
        <authorList>
            <person name="Goeker M."/>
        </authorList>
    </citation>
    <scope>NUCLEOTIDE SEQUENCE [LARGE SCALE GENOMIC DNA]</scope>
    <source>
        <strain evidence="2 4">DSM 2261</strain>
    </source>
</reference>
<dbReference type="AlphaFoldDB" id="A0AAC8THR4"/>
<dbReference type="EMBL" id="QUMU01000010">
    <property type="protein sequence ID" value="REG27097.1"/>
    <property type="molecule type" value="Genomic_DNA"/>
</dbReference>
<dbReference type="Proteomes" id="UP000035579">
    <property type="component" value="Chromosome"/>
</dbReference>
<dbReference type="RefSeq" id="WP_047859512.1">
    <property type="nucleotide sequence ID" value="NZ_CP011509.1"/>
</dbReference>
<reference evidence="1 3" key="1">
    <citation type="submission" date="2015-05" db="EMBL/GenBank/DDBJ databases">
        <title>Genome assembly of Archangium gephyra DSM 2261.</title>
        <authorList>
            <person name="Sharma G."/>
            <person name="Subramanian S."/>
        </authorList>
    </citation>
    <scope>NUCLEOTIDE SEQUENCE [LARGE SCALE GENOMIC DNA]</scope>
    <source>
        <strain evidence="1 3">DSM 2261</strain>
    </source>
</reference>
<evidence type="ECO:0000313" key="2">
    <source>
        <dbReference type="EMBL" id="REG27097.1"/>
    </source>
</evidence>